<dbReference type="Gene3D" id="3.90.1150.10">
    <property type="entry name" value="Aspartate Aminotransferase, domain 1"/>
    <property type="match status" value="1"/>
</dbReference>
<dbReference type="InterPro" id="IPR015422">
    <property type="entry name" value="PyrdxlP-dep_Trfase_small"/>
</dbReference>
<comment type="cofactor">
    <cofactor evidence="1">
        <name>pyridoxal 5'-phosphate</name>
        <dbReference type="ChEBI" id="CHEBI:597326"/>
    </cofactor>
</comment>
<name>A0ABT0YCY2_9ACTN</name>
<dbReference type="Proteomes" id="UP001523216">
    <property type="component" value="Unassembled WGS sequence"/>
</dbReference>
<evidence type="ECO:0000313" key="3">
    <source>
        <dbReference type="EMBL" id="MCM4083104.1"/>
    </source>
</evidence>
<dbReference type="Pfam" id="PF01041">
    <property type="entry name" value="DegT_DnrJ_EryC1"/>
    <property type="match status" value="1"/>
</dbReference>
<comment type="caution">
    <text evidence="3">The sequence shown here is derived from an EMBL/GenBank/DDBJ whole genome shotgun (WGS) entry which is preliminary data.</text>
</comment>
<dbReference type="InterPro" id="IPR015421">
    <property type="entry name" value="PyrdxlP-dep_Trfase_major"/>
</dbReference>
<reference evidence="3 4" key="1">
    <citation type="submission" date="2022-06" db="EMBL/GenBank/DDBJ databases">
        <title>Actinoplanes abujensis sp. nov., isolated from Nigerian arid soil.</title>
        <authorList>
            <person name="Ding P."/>
        </authorList>
    </citation>
    <scope>NUCLEOTIDE SEQUENCE [LARGE SCALE GENOMIC DNA]</scope>
    <source>
        <strain evidence="4">TRM88002</strain>
    </source>
</reference>
<dbReference type="RefSeq" id="WP_251802816.1">
    <property type="nucleotide sequence ID" value="NZ_JAMQOL010000054.1"/>
</dbReference>
<gene>
    <name evidence="3" type="ORF">LXN57_36680</name>
</gene>
<evidence type="ECO:0000313" key="4">
    <source>
        <dbReference type="Proteomes" id="UP001523216"/>
    </source>
</evidence>
<dbReference type="PIRSF" id="PIRSF000390">
    <property type="entry name" value="PLP_StrS"/>
    <property type="match status" value="1"/>
</dbReference>
<comment type="similarity">
    <text evidence="2">Belongs to the DegT/DnrJ/EryC1 family.</text>
</comment>
<keyword evidence="3" id="KW-0808">Transferase</keyword>
<proteinExistence type="inferred from homology"/>
<keyword evidence="4" id="KW-1185">Reference proteome</keyword>
<dbReference type="EMBL" id="JAMQOL010000054">
    <property type="protein sequence ID" value="MCM4083104.1"/>
    <property type="molecule type" value="Genomic_DNA"/>
</dbReference>
<dbReference type="SUPFAM" id="SSF53383">
    <property type="entry name" value="PLP-dependent transferases"/>
    <property type="match status" value="1"/>
</dbReference>
<dbReference type="PANTHER" id="PTHR30244">
    <property type="entry name" value="TRANSAMINASE"/>
    <property type="match status" value="1"/>
</dbReference>
<keyword evidence="3" id="KW-0032">Aminotransferase</keyword>
<dbReference type="InterPro" id="IPR015424">
    <property type="entry name" value="PyrdxlP-dep_Trfase"/>
</dbReference>
<evidence type="ECO:0000256" key="2">
    <source>
        <dbReference type="RuleBase" id="RU004508"/>
    </source>
</evidence>
<dbReference type="PANTHER" id="PTHR30244:SF34">
    <property type="entry name" value="DTDP-4-AMINO-4,6-DIDEOXYGALACTOSE TRANSAMINASE"/>
    <property type="match status" value="1"/>
</dbReference>
<accession>A0ABT0YCY2</accession>
<organism evidence="3 4">
    <name type="scientific">Paractinoplanes hotanensis</name>
    <dbReference type="NCBI Taxonomy" id="2906497"/>
    <lineage>
        <taxon>Bacteria</taxon>
        <taxon>Bacillati</taxon>
        <taxon>Actinomycetota</taxon>
        <taxon>Actinomycetes</taxon>
        <taxon>Micromonosporales</taxon>
        <taxon>Micromonosporaceae</taxon>
        <taxon>Paractinoplanes</taxon>
    </lineage>
</organism>
<dbReference type="Gene3D" id="3.40.640.10">
    <property type="entry name" value="Type I PLP-dependent aspartate aminotransferase-like (Major domain)"/>
    <property type="match status" value="1"/>
</dbReference>
<dbReference type="GO" id="GO:0008483">
    <property type="term" value="F:transaminase activity"/>
    <property type="evidence" value="ECO:0007669"/>
    <property type="project" value="UniProtKB-KW"/>
</dbReference>
<sequence>MTAPSPATTVIEHPAEWPVHDEESVARVTELVRRGRTFDYRHGPEIREIEGLFADHLGGRHALAVNSGTSALLAAYYALGLGPGDEVLVPSLTFLATASPLFLLGAAPVLCDSAGPSGTVTARTLTERITPRTRAVAVTHLFGHPAPMDEIMALARRHGLLVVEDCSHAHGSTVDGRPVGSWGDAAVFSIGGLKLISGGMGGILATRQTRHHELACLLTAFRQRSEATVRLPDLRPLADVGLGGNLRISPIAAVLAAGHMRQLAELVRVKRDNAGRLLSAFAGWPGIEVSAPAAGHTMGGWYDIVVEVDPDTAGFDRDELIRRLQQHGVRARVPMTGPLHRTSVFTGARPPTWSLYPEPVLREYFSYRPEDLPVSAALHDRWVSLPGTFLNQPCDAFLAGYREAIGHALADAGGAA</sequence>
<evidence type="ECO:0000256" key="1">
    <source>
        <dbReference type="ARBA" id="ARBA00001933"/>
    </source>
</evidence>
<protein>
    <submittedName>
        <fullName evidence="3">DegT/DnrJ/EryC1/StrS family aminotransferase</fullName>
    </submittedName>
</protein>
<dbReference type="CDD" id="cd00616">
    <property type="entry name" value="AHBA_syn"/>
    <property type="match status" value="1"/>
</dbReference>
<keyword evidence="2" id="KW-0663">Pyridoxal phosphate</keyword>
<dbReference type="InterPro" id="IPR000653">
    <property type="entry name" value="DegT/StrS_aminotransferase"/>
</dbReference>